<evidence type="ECO:0000259" key="2">
    <source>
        <dbReference type="Pfam" id="PF01882"/>
    </source>
</evidence>
<organism evidence="3 4">
    <name type="scientific">Tissierella pigra</name>
    <dbReference type="NCBI Taxonomy" id="2607614"/>
    <lineage>
        <taxon>Bacteria</taxon>
        <taxon>Bacillati</taxon>
        <taxon>Bacillota</taxon>
        <taxon>Tissierellia</taxon>
        <taxon>Tissierellales</taxon>
        <taxon>Tissierellaceae</taxon>
        <taxon>Tissierella</taxon>
    </lineage>
</organism>
<reference evidence="3 4" key="1">
    <citation type="submission" date="2019-09" db="EMBL/GenBank/DDBJ databases">
        <title>In-depth cultivation of the pig gut microbiome towards novel bacterial diversity and tailored functional studies.</title>
        <authorList>
            <person name="Wylensek D."/>
            <person name="Hitch T.C.A."/>
            <person name="Clavel T."/>
        </authorList>
    </citation>
    <scope>NUCLEOTIDE SEQUENCE [LARGE SCALE GENOMIC DNA]</scope>
    <source>
        <strain evidence="3 4">WCA3-693-APC-4?</strain>
    </source>
</reference>
<keyword evidence="1" id="KW-0472">Membrane</keyword>
<dbReference type="AlphaFoldDB" id="A0A6N7XFD7"/>
<name>A0A6N7XFD7_9FIRM</name>
<dbReference type="Proteomes" id="UP000469523">
    <property type="component" value="Unassembled WGS sequence"/>
</dbReference>
<feature type="transmembrane region" description="Helical" evidence="1">
    <location>
        <begin position="7"/>
        <end position="24"/>
    </location>
</feature>
<dbReference type="PANTHER" id="PTHR34351">
    <property type="entry name" value="SLR1927 PROTEIN-RELATED"/>
    <property type="match status" value="1"/>
</dbReference>
<feature type="domain" description="DUF58" evidence="2">
    <location>
        <begin position="196"/>
        <end position="278"/>
    </location>
</feature>
<protein>
    <submittedName>
        <fullName evidence="3">DUF58 domain-containing protein</fullName>
    </submittedName>
</protein>
<evidence type="ECO:0000256" key="1">
    <source>
        <dbReference type="SAM" id="Phobius"/>
    </source>
</evidence>
<evidence type="ECO:0000313" key="3">
    <source>
        <dbReference type="EMBL" id="MSU00699.1"/>
    </source>
</evidence>
<accession>A0A6N7XFD7</accession>
<dbReference type="EMBL" id="VUNQ01000006">
    <property type="protein sequence ID" value="MSU00699.1"/>
    <property type="molecule type" value="Genomic_DNA"/>
</dbReference>
<comment type="caution">
    <text evidence="3">The sequence shown here is derived from an EMBL/GenBank/DDBJ whole genome shotgun (WGS) entry which is preliminary data.</text>
</comment>
<sequence>MNNIKISLPLIFFIIIFAFVLLVGGTLPYFLFYILLLTFILPLIHCLITLKRLKGSIEIPRESLFTGEVININYQVENNSILPIPYLEIQSNISKQLTGTNSPKVTLALEKKESYNSGESVVLKRRGYYQFGEIEVTVEDVFGFYSFTKKITTPASLLVYPETIILSTFKITASHQSGELLVQTSDFQDKSRIASLREYKEGDSVKAIHWKLSAKKDIPIIKDYENRGDTNVIIFLDNESKLFKGDIDRRLEDKSVDAALSIVNYCLSQNIEVNLETQNNQTQIELKGQQTSDLKPFLETLARFRGNGALEFKSILMSKVETLNKGSTVIIITPNLDKTMGAQGIQLKMKNLNPLFITITDLGNKTGYIDQMVMKRLKQEGISTYILDYNTSIKEVLEVYHG</sequence>
<proteinExistence type="predicted"/>
<gene>
    <name evidence="3" type="ORF">FYJ83_04350</name>
</gene>
<dbReference type="PANTHER" id="PTHR34351:SF2">
    <property type="entry name" value="DUF58 DOMAIN-CONTAINING PROTEIN"/>
    <property type="match status" value="1"/>
</dbReference>
<dbReference type="Pfam" id="PF01882">
    <property type="entry name" value="DUF58"/>
    <property type="match status" value="1"/>
</dbReference>
<keyword evidence="4" id="KW-1185">Reference proteome</keyword>
<keyword evidence="1" id="KW-1133">Transmembrane helix</keyword>
<evidence type="ECO:0000313" key="4">
    <source>
        <dbReference type="Proteomes" id="UP000469523"/>
    </source>
</evidence>
<dbReference type="InterPro" id="IPR002881">
    <property type="entry name" value="DUF58"/>
</dbReference>
<keyword evidence="1" id="KW-0812">Transmembrane</keyword>